<dbReference type="InterPro" id="IPR011009">
    <property type="entry name" value="Kinase-like_dom_sf"/>
</dbReference>
<evidence type="ECO:0000259" key="6">
    <source>
        <dbReference type="PROSITE" id="PS50853"/>
    </source>
</evidence>
<evidence type="ECO:0000256" key="4">
    <source>
        <dbReference type="SAM" id="SignalP"/>
    </source>
</evidence>
<dbReference type="GO" id="GO:0007169">
    <property type="term" value="P:cell surface receptor protein tyrosine kinase signaling pathway"/>
    <property type="evidence" value="ECO:0007669"/>
    <property type="project" value="TreeGrafter"/>
</dbReference>
<name>A0A336LZZ6_CULSO</name>
<dbReference type="InterPro" id="IPR003961">
    <property type="entry name" value="FN3_dom"/>
</dbReference>
<feature type="domain" description="Fibronectin type-III" evidence="6">
    <location>
        <begin position="121"/>
        <end position="219"/>
    </location>
</feature>
<evidence type="ECO:0000256" key="2">
    <source>
        <dbReference type="ARBA" id="ARBA00023180"/>
    </source>
</evidence>
<reference evidence="8" key="1">
    <citation type="submission" date="2018-07" db="EMBL/GenBank/DDBJ databases">
        <authorList>
            <person name="Quirk P.G."/>
            <person name="Krulwich T.A."/>
        </authorList>
    </citation>
    <scope>NUCLEOTIDE SEQUENCE</scope>
</reference>
<dbReference type="PANTHER" id="PTHR24416">
    <property type="entry name" value="TYROSINE-PROTEIN KINASE RECEPTOR"/>
    <property type="match status" value="1"/>
</dbReference>
<accession>A0A336LZZ6</accession>
<proteinExistence type="predicted"/>
<dbReference type="PROSITE" id="PS50011">
    <property type="entry name" value="PROTEIN_KINASE_DOM"/>
    <property type="match status" value="1"/>
</dbReference>
<dbReference type="PROSITE" id="PS50853">
    <property type="entry name" value="FN3"/>
    <property type="match status" value="1"/>
</dbReference>
<organism evidence="8">
    <name type="scientific">Culicoides sonorensis</name>
    <name type="common">Biting midge</name>
    <dbReference type="NCBI Taxonomy" id="179676"/>
    <lineage>
        <taxon>Eukaryota</taxon>
        <taxon>Metazoa</taxon>
        <taxon>Ecdysozoa</taxon>
        <taxon>Arthropoda</taxon>
        <taxon>Hexapoda</taxon>
        <taxon>Insecta</taxon>
        <taxon>Pterygota</taxon>
        <taxon>Neoptera</taxon>
        <taxon>Endopterygota</taxon>
        <taxon>Diptera</taxon>
        <taxon>Nematocera</taxon>
        <taxon>Chironomoidea</taxon>
        <taxon>Ceratopogonidae</taxon>
        <taxon>Ceratopogoninae</taxon>
        <taxon>Culicoides</taxon>
        <taxon>Monoculicoides</taxon>
    </lineage>
</organism>
<dbReference type="SUPFAM" id="SSF56112">
    <property type="entry name" value="Protein kinase-like (PK-like)"/>
    <property type="match status" value="1"/>
</dbReference>
<dbReference type="InterPro" id="IPR036116">
    <property type="entry name" value="FN3_sf"/>
</dbReference>
<keyword evidence="3" id="KW-1133">Transmembrane helix</keyword>
<dbReference type="PROSITE" id="PS51212">
    <property type="entry name" value="WSC"/>
    <property type="match status" value="1"/>
</dbReference>
<dbReference type="Gene3D" id="3.30.200.20">
    <property type="entry name" value="Phosphorylase Kinase, domain 1"/>
    <property type="match status" value="1"/>
</dbReference>
<feature type="domain" description="Protein kinase" evidence="5">
    <location>
        <begin position="462"/>
        <end position="722"/>
    </location>
</feature>
<evidence type="ECO:0000313" key="8">
    <source>
        <dbReference type="EMBL" id="SSX19278.1"/>
    </source>
</evidence>
<dbReference type="InterPro" id="IPR001245">
    <property type="entry name" value="Ser-Thr/Tyr_kinase_cat_dom"/>
</dbReference>
<dbReference type="PANTHER" id="PTHR24416:SF611">
    <property type="entry name" value="TYROSINE-PROTEIN KINASE TRANSMEMBRANE RECEPTOR ROR"/>
    <property type="match status" value="1"/>
</dbReference>
<keyword evidence="3" id="KW-0812">Transmembrane</keyword>
<keyword evidence="2" id="KW-0325">Glycoprotein</keyword>
<dbReference type="GO" id="GO:0043235">
    <property type="term" value="C:receptor complex"/>
    <property type="evidence" value="ECO:0007669"/>
    <property type="project" value="TreeGrafter"/>
</dbReference>
<feature type="domain" description="WSC" evidence="7">
    <location>
        <begin position="29"/>
        <end position="115"/>
    </location>
</feature>
<feature type="chain" id="PRO_5016376311" evidence="4">
    <location>
        <begin position="28"/>
        <end position="754"/>
    </location>
</feature>
<dbReference type="Pfam" id="PF01822">
    <property type="entry name" value="WSC"/>
    <property type="match status" value="1"/>
</dbReference>
<dbReference type="GO" id="GO:0007399">
    <property type="term" value="P:nervous system development"/>
    <property type="evidence" value="ECO:0007669"/>
    <property type="project" value="UniProtKB-ARBA"/>
</dbReference>
<feature type="signal peptide" evidence="4">
    <location>
        <begin position="1"/>
        <end position="27"/>
    </location>
</feature>
<dbReference type="Gene3D" id="1.10.510.10">
    <property type="entry name" value="Transferase(Phosphotransferase) domain 1"/>
    <property type="match status" value="1"/>
</dbReference>
<dbReference type="GO" id="GO:0005886">
    <property type="term" value="C:plasma membrane"/>
    <property type="evidence" value="ECO:0007669"/>
    <property type="project" value="TreeGrafter"/>
</dbReference>
<comment type="subcellular location">
    <subcellularLocation>
        <location evidence="1">Membrane</location>
        <topology evidence="1">Single-pass membrane protein</topology>
    </subcellularLocation>
</comment>
<keyword evidence="4" id="KW-0732">Signal</keyword>
<dbReference type="SMART" id="SM00060">
    <property type="entry name" value="FN3"/>
    <property type="match status" value="1"/>
</dbReference>
<dbReference type="GO" id="GO:0005524">
    <property type="term" value="F:ATP binding"/>
    <property type="evidence" value="ECO:0007669"/>
    <property type="project" value="InterPro"/>
</dbReference>
<dbReference type="CDD" id="cd00063">
    <property type="entry name" value="FN3"/>
    <property type="match status" value="1"/>
</dbReference>
<protein>
    <submittedName>
        <fullName evidence="8">CSON012999 protein</fullName>
    </submittedName>
</protein>
<dbReference type="InterPro" id="IPR013783">
    <property type="entry name" value="Ig-like_fold"/>
</dbReference>
<dbReference type="GO" id="GO:0004714">
    <property type="term" value="F:transmembrane receptor protein tyrosine kinase activity"/>
    <property type="evidence" value="ECO:0007669"/>
    <property type="project" value="UniProtKB-ARBA"/>
</dbReference>
<feature type="transmembrane region" description="Helical" evidence="3">
    <location>
        <begin position="372"/>
        <end position="397"/>
    </location>
</feature>
<dbReference type="EMBL" id="UFQT01000063">
    <property type="protein sequence ID" value="SSX19278.1"/>
    <property type="molecule type" value="Genomic_DNA"/>
</dbReference>
<dbReference type="VEuPathDB" id="VectorBase:CSON012999"/>
<gene>
    <name evidence="8" type="primary">CSON012999</name>
</gene>
<dbReference type="AlphaFoldDB" id="A0A336LZZ6"/>
<dbReference type="SUPFAM" id="SSF49265">
    <property type="entry name" value="Fibronectin type III"/>
    <property type="match status" value="1"/>
</dbReference>
<dbReference type="GO" id="GO:0030154">
    <property type="term" value="P:cell differentiation"/>
    <property type="evidence" value="ECO:0007669"/>
    <property type="project" value="UniProtKB-ARBA"/>
</dbReference>
<dbReference type="Gene3D" id="2.60.40.10">
    <property type="entry name" value="Immunoglobulins"/>
    <property type="match status" value="1"/>
</dbReference>
<evidence type="ECO:0000256" key="3">
    <source>
        <dbReference type="SAM" id="Phobius"/>
    </source>
</evidence>
<evidence type="ECO:0000259" key="5">
    <source>
        <dbReference type="PROSITE" id="PS50011"/>
    </source>
</evidence>
<keyword evidence="3" id="KW-0472">Membrane</keyword>
<dbReference type="Pfam" id="PF07714">
    <property type="entry name" value="PK_Tyr_Ser-Thr"/>
    <property type="match status" value="1"/>
</dbReference>
<dbReference type="InterPro" id="IPR002889">
    <property type="entry name" value="WSC_carb-bd"/>
</dbReference>
<evidence type="ECO:0000256" key="1">
    <source>
        <dbReference type="ARBA" id="ARBA00004167"/>
    </source>
</evidence>
<dbReference type="Pfam" id="PF00041">
    <property type="entry name" value="fn3"/>
    <property type="match status" value="1"/>
</dbReference>
<evidence type="ECO:0000259" key="7">
    <source>
        <dbReference type="PROSITE" id="PS51212"/>
    </source>
</evidence>
<dbReference type="InterPro" id="IPR000719">
    <property type="entry name" value="Prot_kinase_dom"/>
</dbReference>
<sequence>MVHHTLHRNFYSTILFLIICPFIQVNCEDPTFIGCYKKYDGLERIRKVHEITVKNCIEACEEEDRAFALLGTIECFCSNSKEERDIEENAKCPSCSLNEEEICGGFETVAYYKTSVEEPGAMLNLFITNVTNTSIAIRWDRPLDAFKKITAYELRAEVVFTYGSNIQKERSWNVQPEFNEYELSNLHPATTYNITLYALQNGDISANSTIQQTTLVGIPYPKPEEPTILSESDTTKTIEITRTDYVYHNEHGPVSAYRVVVHMVEGDLYQPFDPSLLKDYYGSKEDGLPFYITAEVGNRTKTLTVGDGNRHGDYENPPLPIGKHIHISIGVVSTLDNKTEILYSDTTHEQHTRLETIAIDIPEETNGTNQTLVIILTASCIILGLLLITSSIAYCFLRIRASRRVQRLSDHHELTVQGHGVEIENNGYVGDSFNNGNFNESLSLLANRLESNQQLSRKNLTLDIDNVIANGSYGEVIRGSIAKNNISTTCQVHTVQDDMEKGDQNSFLKEFNDLLELNGHEAIVRFFGVCKTPDWFYLVFEDIQKTLKSYLIESRNESSARNGRFTSISEEFILNMISDICSAMEYLEQNRITHKKINSYNVRVNQDEEVKLIFFGPTHFDLNGKTIDTRRWDAPEVLKSQYNHFSTKSDVWSFAILMWECCCLGATPYGNIVAADLLPRIRNGARCEQPPFIYDDLYQLFLNCWELDANERPTFLEINNFLKQLMTSIEHTLTFVQRDGIQLPYHLPLLELKN</sequence>
<dbReference type="InterPro" id="IPR050122">
    <property type="entry name" value="RTK"/>
</dbReference>